<keyword evidence="2" id="KW-1185">Reference proteome</keyword>
<evidence type="ECO:0000313" key="1">
    <source>
        <dbReference type="EMBL" id="MCD9560353.1"/>
    </source>
</evidence>
<protein>
    <submittedName>
        <fullName evidence="1">Uncharacterized protein</fullName>
    </submittedName>
</protein>
<gene>
    <name evidence="1" type="ORF">HAX54_018975</name>
</gene>
<reference evidence="1 2" key="1">
    <citation type="journal article" date="2021" name="BMC Genomics">
        <title>Datura genome reveals duplications of psychoactive alkaloid biosynthetic genes and high mutation rate following tissue culture.</title>
        <authorList>
            <person name="Rajewski A."/>
            <person name="Carter-House D."/>
            <person name="Stajich J."/>
            <person name="Litt A."/>
        </authorList>
    </citation>
    <scope>NUCLEOTIDE SEQUENCE [LARGE SCALE GENOMIC DNA]</scope>
    <source>
        <strain evidence="1">AR-01</strain>
    </source>
</reference>
<comment type="caution">
    <text evidence="1">The sequence shown here is derived from an EMBL/GenBank/DDBJ whole genome shotgun (WGS) entry which is preliminary data.</text>
</comment>
<evidence type="ECO:0000313" key="2">
    <source>
        <dbReference type="Proteomes" id="UP000823775"/>
    </source>
</evidence>
<proteinExistence type="predicted"/>
<dbReference type="EMBL" id="JACEIK010002306">
    <property type="protein sequence ID" value="MCD9560353.1"/>
    <property type="molecule type" value="Genomic_DNA"/>
</dbReference>
<dbReference type="Proteomes" id="UP000823775">
    <property type="component" value="Unassembled WGS sequence"/>
</dbReference>
<sequence length="232" mass="26078">MVGHHLSEEDKKNIFHSVRVDSSGEPIFKDGQIIPDSTNTLIYTIIKTLQTHHSKDSPQLFDLQQKILEIEKTLIPDTPMRETSSKASATITVLQEDILSDSQPEEGEVPLEVGPVKAEFSNWRKPQKLYYPRATHPDVALEEKLNIMKNNYNANNIYEWNIDGSMSRGFTHKSLPSTNRKDTKGSLKKVLRSYLNSSSALSEIGAAFFKKYDGGIPSWCSPPEFGIWVGLG</sequence>
<name>A0ABS8UNC2_DATST</name>
<organism evidence="1 2">
    <name type="scientific">Datura stramonium</name>
    <name type="common">Jimsonweed</name>
    <name type="synonym">Common thornapple</name>
    <dbReference type="NCBI Taxonomy" id="4076"/>
    <lineage>
        <taxon>Eukaryota</taxon>
        <taxon>Viridiplantae</taxon>
        <taxon>Streptophyta</taxon>
        <taxon>Embryophyta</taxon>
        <taxon>Tracheophyta</taxon>
        <taxon>Spermatophyta</taxon>
        <taxon>Magnoliopsida</taxon>
        <taxon>eudicotyledons</taxon>
        <taxon>Gunneridae</taxon>
        <taxon>Pentapetalae</taxon>
        <taxon>asterids</taxon>
        <taxon>lamiids</taxon>
        <taxon>Solanales</taxon>
        <taxon>Solanaceae</taxon>
        <taxon>Solanoideae</taxon>
        <taxon>Datureae</taxon>
        <taxon>Datura</taxon>
    </lineage>
</organism>
<accession>A0ABS8UNC2</accession>